<dbReference type="RefSeq" id="WP_078318588.1">
    <property type="nucleotide sequence ID" value="NZ_MUYV01000021.1"/>
</dbReference>
<evidence type="ECO:0008006" key="4">
    <source>
        <dbReference type="Google" id="ProtNLM"/>
    </source>
</evidence>
<dbReference type="Proteomes" id="UP000190683">
    <property type="component" value="Unassembled WGS sequence"/>
</dbReference>
<organism evidence="2 3">
    <name type="scientific">Moraxella porci DSM 25326</name>
    <dbReference type="NCBI Taxonomy" id="573983"/>
    <lineage>
        <taxon>Bacteria</taxon>
        <taxon>Pseudomonadati</taxon>
        <taxon>Pseudomonadota</taxon>
        <taxon>Gammaproteobacteria</taxon>
        <taxon>Moraxellales</taxon>
        <taxon>Moraxellaceae</taxon>
        <taxon>Moraxella</taxon>
    </lineage>
</organism>
<dbReference type="AlphaFoldDB" id="A0A1T0CL35"/>
<dbReference type="EMBL" id="MUYV01000021">
    <property type="protein sequence ID" value="OOS23057.1"/>
    <property type="molecule type" value="Genomic_DNA"/>
</dbReference>
<keyword evidence="1" id="KW-0732">Signal</keyword>
<comment type="caution">
    <text evidence="2">The sequence shown here is derived from an EMBL/GenBank/DDBJ whole genome shotgun (WGS) entry which is preliminary data.</text>
</comment>
<keyword evidence="3" id="KW-1185">Reference proteome</keyword>
<evidence type="ECO:0000256" key="1">
    <source>
        <dbReference type="SAM" id="SignalP"/>
    </source>
</evidence>
<proteinExistence type="predicted"/>
<sequence>MRRFLVGLALITAIPTAYANTADYSKLAVGDWLCHYEYRLLHISGIQYEKSYLYIKLSNNGRFITDTVGQVRKDNVDGVYRAKSEGIWWIDGDRYHWEATKVLQLDYSDRLELVGFGELMNELITVSEKIIRLDNKHFDTVDDTDESDPLYFNCTRL</sequence>
<feature type="signal peptide" evidence="1">
    <location>
        <begin position="1"/>
        <end position="19"/>
    </location>
</feature>
<evidence type="ECO:0000313" key="3">
    <source>
        <dbReference type="Proteomes" id="UP000190683"/>
    </source>
</evidence>
<evidence type="ECO:0000313" key="2">
    <source>
        <dbReference type="EMBL" id="OOS23057.1"/>
    </source>
</evidence>
<accession>A0A1T0CL35</accession>
<gene>
    <name evidence="2" type="ORF">B0681_10105</name>
</gene>
<protein>
    <recommendedName>
        <fullName evidence="4">C-type lysozyme inhibitor domain-containing protein</fullName>
    </recommendedName>
</protein>
<feature type="chain" id="PRO_5012119997" description="C-type lysozyme inhibitor domain-containing protein" evidence="1">
    <location>
        <begin position="20"/>
        <end position="157"/>
    </location>
</feature>
<name>A0A1T0CL35_9GAMM</name>
<reference evidence="2 3" key="1">
    <citation type="submission" date="2017-02" db="EMBL/GenBank/DDBJ databases">
        <title>Draft genome sequence of Moraxella porci CCUG 54912T type strain.</title>
        <authorList>
            <person name="Salva-Serra F."/>
            <person name="Engstrom-Jakobsson H."/>
            <person name="Thorell K."/>
            <person name="Jaen-Luchoro D."/>
            <person name="Gonzales-Siles L."/>
            <person name="Karlsson R."/>
            <person name="Yazdan S."/>
            <person name="Boulund F."/>
            <person name="Johnning A."/>
            <person name="Engstrand L."/>
            <person name="Kristiansson E."/>
            <person name="Moore E."/>
        </authorList>
    </citation>
    <scope>NUCLEOTIDE SEQUENCE [LARGE SCALE GENOMIC DNA]</scope>
    <source>
        <strain evidence="2 3">CCUG 54912</strain>
    </source>
</reference>